<proteinExistence type="predicted"/>
<keyword evidence="5" id="KW-1185">Reference proteome</keyword>
<feature type="non-terminal residue" evidence="4">
    <location>
        <position position="1"/>
    </location>
</feature>
<dbReference type="PANTHER" id="PTHR12294">
    <property type="entry name" value="EF HAND DOMAIN FAMILY A1,A2-RELATED"/>
    <property type="match status" value="1"/>
</dbReference>
<dbReference type="GO" id="GO:0051560">
    <property type="term" value="P:mitochondrial calcium ion homeostasis"/>
    <property type="evidence" value="ECO:0007669"/>
    <property type="project" value="TreeGrafter"/>
</dbReference>
<dbReference type="EMBL" id="JABFAF010000004">
    <property type="protein sequence ID" value="MBA0852835.1"/>
    <property type="molecule type" value="Genomic_DNA"/>
</dbReference>
<dbReference type="AlphaFoldDB" id="A0A7J9L227"/>
<dbReference type="OrthoDB" id="1741287at2759"/>
<evidence type="ECO:0000256" key="2">
    <source>
        <dbReference type="ARBA" id="ARBA00022737"/>
    </source>
</evidence>
<comment type="caution">
    <text evidence="4">The sequence shown here is derived from an EMBL/GenBank/DDBJ whole genome shotgun (WGS) entry which is preliminary data.</text>
</comment>
<dbReference type="InterPro" id="IPR039800">
    <property type="entry name" value="MICU1/2/3"/>
</dbReference>
<protein>
    <submittedName>
        <fullName evidence="4">Uncharacterized protein</fullName>
    </submittedName>
</protein>
<dbReference type="PANTHER" id="PTHR12294:SF23">
    <property type="entry name" value="CALCIUM UPTAKE PROTEIN, MITOCHONDRIAL"/>
    <property type="match status" value="1"/>
</dbReference>
<evidence type="ECO:0000256" key="3">
    <source>
        <dbReference type="ARBA" id="ARBA00023136"/>
    </source>
</evidence>
<dbReference type="GO" id="GO:0005509">
    <property type="term" value="F:calcium ion binding"/>
    <property type="evidence" value="ECO:0007669"/>
    <property type="project" value="InterPro"/>
</dbReference>
<sequence>MYRRKVFFNYEKRLRLRSPLETVFEYFASFQTSKGELFMRPVDLMGAMVLVFPPFESHLVRDGYLTRERKVKNNI</sequence>
<accession>A0A7J9L227</accession>
<evidence type="ECO:0000313" key="4">
    <source>
        <dbReference type="EMBL" id="MBA0852835.1"/>
    </source>
</evidence>
<keyword evidence="2" id="KW-0677">Repeat</keyword>
<evidence type="ECO:0000313" key="5">
    <source>
        <dbReference type="Proteomes" id="UP000593576"/>
    </source>
</evidence>
<name>A0A7J9L227_GOSSC</name>
<gene>
    <name evidence="4" type="ORF">Goshw_010270</name>
</gene>
<dbReference type="Proteomes" id="UP000593576">
    <property type="component" value="Unassembled WGS sequence"/>
</dbReference>
<evidence type="ECO:0000256" key="1">
    <source>
        <dbReference type="ARBA" id="ARBA00004273"/>
    </source>
</evidence>
<keyword evidence="3" id="KW-0472">Membrane</keyword>
<dbReference type="GO" id="GO:0036444">
    <property type="term" value="P:calcium import into the mitochondrion"/>
    <property type="evidence" value="ECO:0007669"/>
    <property type="project" value="TreeGrafter"/>
</dbReference>
<comment type="subcellular location">
    <subcellularLocation>
        <location evidence="1">Mitochondrion inner membrane</location>
    </subcellularLocation>
</comment>
<reference evidence="4 5" key="1">
    <citation type="journal article" date="2019" name="Genome Biol. Evol.">
        <title>Insights into the evolution of the New World diploid cottons (Gossypium, subgenus Houzingenia) based on genome sequencing.</title>
        <authorList>
            <person name="Grover C.E."/>
            <person name="Arick M.A. 2nd"/>
            <person name="Thrash A."/>
            <person name="Conover J.L."/>
            <person name="Sanders W.S."/>
            <person name="Peterson D.G."/>
            <person name="Frelichowski J.E."/>
            <person name="Scheffler J.A."/>
            <person name="Scheffler B.E."/>
            <person name="Wendel J.F."/>
        </authorList>
    </citation>
    <scope>NUCLEOTIDE SEQUENCE [LARGE SCALE GENOMIC DNA]</scope>
    <source>
        <strain evidence="4">1</strain>
        <tissue evidence="4">Leaf</tissue>
    </source>
</reference>
<dbReference type="GO" id="GO:1990246">
    <property type="term" value="C:uniplex complex"/>
    <property type="evidence" value="ECO:0007669"/>
    <property type="project" value="TreeGrafter"/>
</dbReference>
<organism evidence="4 5">
    <name type="scientific">Gossypium schwendimanii</name>
    <name type="common">Cotton</name>
    <dbReference type="NCBI Taxonomy" id="34291"/>
    <lineage>
        <taxon>Eukaryota</taxon>
        <taxon>Viridiplantae</taxon>
        <taxon>Streptophyta</taxon>
        <taxon>Embryophyta</taxon>
        <taxon>Tracheophyta</taxon>
        <taxon>Spermatophyta</taxon>
        <taxon>Magnoliopsida</taxon>
        <taxon>eudicotyledons</taxon>
        <taxon>Gunneridae</taxon>
        <taxon>Pentapetalae</taxon>
        <taxon>rosids</taxon>
        <taxon>malvids</taxon>
        <taxon>Malvales</taxon>
        <taxon>Malvaceae</taxon>
        <taxon>Malvoideae</taxon>
        <taxon>Gossypium</taxon>
    </lineage>
</organism>